<accession>A0A8S3WJ12</accession>
<organism evidence="2 3">
    <name type="scientific">Parnassius apollo</name>
    <name type="common">Apollo butterfly</name>
    <name type="synonym">Papilio apollo</name>
    <dbReference type="NCBI Taxonomy" id="110799"/>
    <lineage>
        <taxon>Eukaryota</taxon>
        <taxon>Metazoa</taxon>
        <taxon>Ecdysozoa</taxon>
        <taxon>Arthropoda</taxon>
        <taxon>Hexapoda</taxon>
        <taxon>Insecta</taxon>
        <taxon>Pterygota</taxon>
        <taxon>Neoptera</taxon>
        <taxon>Endopterygota</taxon>
        <taxon>Lepidoptera</taxon>
        <taxon>Glossata</taxon>
        <taxon>Ditrysia</taxon>
        <taxon>Papilionoidea</taxon>
        <taxon>Papilionidae</taxon>
        <taxon>Parnassiinae</taxon>
        <taxon>Parnassini</taxon>
        <taxon>Parnassius</taxon>
        <taxon>Parnassius</taxon>
    </lineage>
</organism>
<evidence type="ECO:0000313" key="3">
    <source>
        <dbReference type="Proteomes" id="UP000691718"/>
    </source>
</evidence>
<evidence type="ECO:0000259" key="1">
    <source>
        <dbReference type="Pfam" id="PF14291"/>
    </source>
</evidence>
<feature type="domain" description="DUF4371" evidence="1">
    <location>
        <begin position="295"/>
        <end position="502"/>
    </location>
</feature>
<sequence>MKVAWRQILQKWKKTDGRSLSCVPKGCFSRMLKLLMDQININSENNIRAGFRKTGPLNPNEVLARFPEEAQNDEEAKEAIDKSVLNLLKEIRYGSINIKEPKNKKKSMLFQVIMSGGPSRDRDKGRKWESGALKRKRKVEAIISNQALSSSMLKFLKKPSSSVTASESSDETLVSEQVSESNESFFGSSDTILPATSSELTMIQMSEPNIELQSKTLCDSENQVEGVHLRESFIYLDPGKWTFFKFADPSVSANLKKVYILQMVNEGCCDWKDLSRIYQRHEQSQGHMVCMIKWMEFYKGIKHGKTIDKDNERSIKESQKYWYNLFERMIDIKNYLASHNLAFRAHRESFKLNDSKNSGNFIDLFKLLSKYDLTLREHMQRINEKQLTQHYLSHDVQNELIALMSKSVIEEIIHRVKQAKYYAILLDCTRDVSRVEQMSIILRFCNSSTGVIEEHFVGFISIEKTGEYLTNSILQELERNGLDIQNCRGQGYNNGANVVGIHKG</sequence>
<dbReference type="Pfam" id="PF14291">
    <property type="entry name" value="DUF4371"/>
    <property type="match status" value="1"/>
</dbReference>
<dbReference type="EMBL" id="CAJQZP010000458">
    <property type="protein sequence ID" value="CAG4962562.1"/>
    <property type="molecule type" value="Genomic_DNA"/>
</dbReference>
<dbReference type="Proteomes" id="UP000691718">
    <property type="component" value="Unassembled WGS sequence"/>
</dbReference>
<dbReference type="PANTHER" id="PTHR45749:SF21">
    <property type="entry name" value="DUF4371 DOMAIN-CONTAINING PROTEIN"/>
    <property type="match status" value="1"/>
</dbReference>
<keyword evidence="3" id="KW-1185">Reference proteome</keyword>
<dbReference type="PANTHER" id="PTHR45749">
    <property type="match status" value="1"/>
</dbReference>
<dbReference type="OrthoDB" id="7089958at2759"/>
<dbReference type="AlphaFoldDB" id="A0A8S3WJ12"/>
<comment type="caution">
    <text evidence="2">The sequence shown here is derived from an EMBL/GenBank/DDBJ whole genome shotgun (WGS) entry which is preliminary data.</text>
</comment>
<evidence type="ECO:0000313" key="2">
    <source>
        <dbReference type="EMBL" id="CAG4962562.1"/>
    </source>
</evidence>
<dbReference type="InterPro" id="IPR025398">
    <property type="entry name" value="DUF4371"/>
</dbReference>
<protein>
    <submittedName>
        <fullName evidence="2">(apollo) hypothetical protein</fullName>
    </submittedName>
</protein>
<proteinExistence type="predicted"/>
<name>A0A8S3WJ12_PARAO</name>
<reference evidence="2" key="1">
    <citation type="submission" date="2021-04" db="EMBL/GenBank/DDBJ databases">
        <authorList>
            <person name="Tunstrom K."/>
        </authorList>
    </citation>
    <scope>NUCLEOTIDE SEQUENCE</scope>
</reference>
<gene>
    <name evidence="2" type="ORF">PAPOLLO_LOCUS6808</name>
</gene>